<organism evidence="1 2">
    <name type="scientific">Thermophilibacter provencensis</name>
    <dbReference type="NCBI Taxonomy" id="1852386"/>
    <lineage>
        <taxon>Bacteria</taxon>
        <taxon>Bacillati</taxon>
        <taxon>Actinomycetota</taxon>
        <taxon>Coriobacteriia</taxon>
        <taxon>Coriobacteriales</taxon>
        <taxon>Atopobiaceae</taxon>
        <taxon>Thermophilibacter</taxon>
    </lineage>
</organism>
<dbReference type="EMBL" id="JAUDEA010000002">
    <property type="protein sequence ID" value="MDM8270505.1"/>
    <property type="molecule type" value="Genomic_DNA"/>
</dbReference>
<dbReference type="PANTHER" id="PTHR10000">
    <property type="entry name" value="PHOSPHOSERINE PHOSPHATASE"/>
    <property type="match status" value="1"/>
</dbReference>
<dbReference type="Proteomes" id="UP001529256">
    <property type="component" value="Unassembled WGS sequence"/>
</dbReference>
<sequence>MALGRYRLVASDIDGTLLFNWNPSGIDPRVFACVRELVARGVVFLASSGRQHANLRRLFAPVADDICYLCENGALVVWRGTTLVRHEMPRDLALEVCHAIMDVPGCDLLVSGDRTHYVLEGEDAFLDHMVNVVGNDVETVRRPEEVAEPILKVSYHASDEVMRATSKAFSGRFSGRCKVVTSGATWMDVMASGVDKGVAMRELGEVLGIAPAEMMAFGDNLNDAEMLDLVGAPYLMESGNPALLGLNDRLRTCASVHGTLEDLLAADVF</sequence>
<keyword evidence="1" id="KW-0378">Hydrolase</keyword>
<dbReference type="Gene3D" id="3.30.1240.10">
    <property type="match status" value="1"/>
</dbReference>
<name>A0ABT7V1N0_9ACTN</name>
<dbReference type="Pfam" id="PF08282">
    <property type="entry name" value="Hydrolase_3"/>
    <property type="match status" value="1"/>
</dbReference>
<dbReference type="InterPro" id="IPR023214">
    <property type="entry name" value="HAD_sf"/>
</dbReference>
<accession>A0ABT7V1N0</accession>
<dbReference type="GO" id="GO:0016787">
    <property type="term" value="F:hydrolase activity"/>
    <property type="evidence" value="ECO:0007669"/>
    <property type="project" value="UniProtKB-KW"/>
</dbReference>
<dbReference type="SUPFAM" id="SSF56784">
    <property type="entry name" value="HAD-like"/>
    <property type="match status" value="1"/>
</dbReference>
<dbReference type="EC" id="3.1.3.-" evidence="1"/>
<dbReference type="NCBIfam" id="TIGR01484">
    <property type="entry name" value="HAD-SF-IIB"/>
    <property type="match status" value="1"/>
</dbReference>
<dbReference type="InterPro" id="IPR006379">
    <property type="entry name" value="HAD-SF_hydro_IIB"/>
</dbReference>
<evidence type="ECO:0000313" key="2">
    <source>
        <dbReference type="Proteomes" id="UP001529256"/>
    </source>
</evidence>
<reference evidence="1" key="2">
    <citation type="submission" date="2023-06" db="EMBL/GenBank/DDBJ databases">
        <authorList>
            <person name="Zeman M."/>
            <person name="Kubasova T."/>
            <person name="Jahodarova E."/>
            <person name="Nykrynova M."/>
            <person name="Rychlik I."/>
        </authorList>
    </citation>
    <scope>NUCLEOTIDE SEQUENCE</scope>
    <source>
        <strain evidence="1">153_Feed</strain>
    </source>
</reference>
<proteinExistence type="predicted"/>
<reference evidence="1" key="1">
    <citation type="submission" date="2023-06" db="EMBL/GenBank/DDBJ databases">
        <title>Identification and characterization of horizontal gene transfer across gut microbiota members of farm animals based on homology search.</title>
        <authorList>
            <person name="Schwarzerova J."/>
            <person name="Nykrynova M."/>
            <person name="Jureckova K."/>
            <person name="Cejkova D."/>
            <person name="Rychlik I."/>
        </authorList>
    </citation>
    <scope>NUCLEOTIDE SEQUENCE</scope>
    <source>
        <strain evidence="1">153_Feed</strain>
    </source>
</reference>
<comment type="caution">
    <text evidence="1">The sequence shown here is derived from an EMBL/GenBank/DDBJ whole genome shotgun (WGS) entry which is preliminary data.</text>
</comment>
<keyword evidence="2" id="KW-1185">Reference proteome</keyword>
<evidence type="ECO:0000313" key="1">
    <source>
        <dbReference type="EMBL" id="MDM8270505.1"/>
    </source>
</evidence>
<dbReference type="RefSeq" id="WP_289510603.1">
    <property type="nucleotide sequence ID" value="NZ_JAUDEA010000002.1"/>
</dbReference>
<dbReference type="PANTHER" id="PTHR10000:SF53">
    <property type="entry name" value="5-AMINO-6-(5-PHOSPHO-D-RIBITYLAMINO)URACIL PHOSPHATASE YBJI-RELATED"/>
    <property type="match status" value="1"/>
</dbReference>
<dbReference type="InterPro" id="IPR036412">
    <property type="entry name" value="HAD-like_sf"/>
</dbReference>
<dbReference type="Gene3D" id="3.40.50.1000">
    <property type="entry name" value="HAD superfamily/HAD-like"/>
    <property type="match status" value="1"/>
</dbReference>
<dbReference type="PROSITE" id="PS01229">
    <property type="entry name" value="COF_2"/>
    <property type="match status" value="1"/>
</dbReference>
<protein>
    <submittedName>
        <fullName evidence="1">HAD family hydrolase</fullName>
        <ecNumber evidence="1">3.1.3.-</ecNumber>
    </submittedName>
</protein>
<gene>
    <name evidence="1" type="ORF">QUW25_02205</name>
</gene>